<dbReference type="OrthoDB" id="19606at2759"/>
<feature type="chain" id="PRO_5013121653" evidence="13">
    <location>
        <begin position="18"/>
        <end position="398"/>
    </location>
</feature>
<dbReference type="GO" id="GO:0012505">
    <property type="term" value="C:endomembrane system"/>
    <property type="evidence" value="ECO:0007669"/>
    <property type="project" value="UniProtKB-SubCell"/>
</dbReference>
<evidence type="ECO:0000256" key="3">
    <source>
        <dbReference type="ARBA" id="ARBA00004613"/>
    </source>
</evidence>
<protein>
    <submittedName>
        <fullName evidence="14">Basement membrane-specific heparan sulfate proteoglycan core protein</fullName>
    </submittedName>
</protein>
<evidence type="ECO:0000256" key="10">
    <source>
        <dbReference type="ARBA" id="ARBA00023157"/>
    </source>
</evidence>
<feature type="region of interest" description="Disordered" evidence="12">
    <location>
        <begin position="179"/>
        <end position="251"/>
    </location>
</feature>
<dbReference type="FunFam" id="4.10.400.10:FF:000011">
    <property type="entry name" value="Low-density lipoprotein receptor-related protein 1"/>
    <property type="match status" value="1"/>
</dbReference>
<keyword evidence="6 13" id="KW-0732">Signal</keyword>
<evidence type="ECO:0000313" key="15">
    <source>
        <dbReference type="Proteomes" id="UP000198287"/>
    </source>
</evidence>
<dbReference type="SMART" id="SM00192">
    <property type="entry name" value="LDLa"/>
    <property type="match status" value="3"/>
</dbReference>
<dbReference type="EMBL" id="LNIX01000004">
    <property type="protein sequence ID" value="OXA56372.1"/>
    <property type="molecule type" value="Genomic_DNA"/>
</dbReference>
<keyword evidence="9" id="KW-0472">Membrane</keyword>
<feature type="disulfide bond" evidence="11">
    <location>
        <begin position="317"/>
        <end position="332"/>
    </location>
</feature>
<evidence type="ECO:0000256" key="6">
    <source>
        <dbReference type="ARBA" id="ARBA00022729"/>
    </source>
</evidence>
<keyword evidence="10 11" id="KW-1015">Disulfide bond</keyword>
<dbReference type="InterPro" id="IPR002172">
    <property type="entry name" value="LDrepeatLR_classA_rpt"/>
</dbReference>
<feature type="disulfide bond" evidence="11">
    <location>
        <begin position="305"/>
        <end position="323"/>
    </location>
</feature>
<sequence length="398" mass="43211">MSSRLFVLFSLIAYVHSAAVNYTLDVNSDIDTNILRVLCQNYQQLENFTCSGVLPGIPVGQRRNTTGFWSTCDQADEQTVHATPCTLAYYRNLDSFVVKSIVLDAYHNGNNSLIRVRTSNHNDVLFNGSDSWGRHVIDASVYPDIESLDNILIFAETTSGFVVFDKVFMELDYPVAPTTAPPTNGTTQAPPTNGTTQAPPTNGTTQAPPTNGTTQAPPTNGTTQAPPTNGTTQAPPTNGTTQAPPTNMTTIRPPCNNSTQFACRNGNCIPLNFICDGYNDCGDNSDEDTDTCGVPPICRPDQFECANGICIPANYVCDGDNDCGDFSDERNCPCQIPGQIKCADGTCINPDYWCDGIIDCPDYSDETFNCTMTAIRETGTIVHFERVHKLSPGKVKLF</sequence>
<evidence type="ECO:0000256" key="2">
    <source>
        <dbReference type="ARBA" id="ARBA00004308"/>
    </source>
</evidence>
<keyword evidence="8" id="KW-1133">Transmembrane helix</keyword>
<gene>
    <name evidence="14" type="ORF">Fcan01_09434</name>
</gene>
<dbReference type="GO" id="GO:0005576">
    <property type="term" value="C:extracellular region"/>
    <property type="evidence" value="ECO:0007669"/>
    <property type="project" value="UniProtKB-SubCell"/>
</dbReference>
<dbReference type="PANTHER" id="PTHR24270">
    <property type="entry name" value="LOW-DENSITY LIPOPROTEIN RECEPTOR-RELATED"/>
    <property type="match status" value="1"/>
</dbReference>
<dbReference type="Gene3D" id="4.10.400.10">
    <property type="entry name" value="Low-density Lipoprotein Receptor"/>
    <property type="match status" value="3"/>
</dbReference>
<keyword evidence="7" id="KW-0677">Repeat</keyword>
<dbReference type="GO" id="GO:0005886">
    <property type="term" value="C:plasma membrane"/>
    <property type="evidence" value="ECO:0007669"/>
    <property type="project" value="TreeGrafter"/>
</dbReference>
<dbReference type="InterPro" id="IPR036055">
    <property type="entry name" value="LDL_receptor-like_sf"/>
</dbReference>
<dbReference type="PROSITE" id="PS01209">
    <property type="entry name" value="LDLRA_1"/>
    <property type="match status" value="1"/>
</dbReference>
<evidence type="ECO:0000256" key="13">
    <source>
        <dbReference type="SAM" id="SignalP"/>
    </source>
</evidence>
<keyword evidence="15" id="KW-1185">Reference proteome</keyword>
<keyword evidence="5" id="KW-0812">Transmembrane</keyword>
<dbReference type="PRINTS" id="PR00261">
    <property type="entry name" value="LDLRECEPTOR"/>
</dbReference>
<dbReference type="InterPro" id="IPR050685">
    <property type="entry name" value="LDLR"/>
</dbReference>
<evidence type="ECO:0000256" key="4">
    <source>
        <dbReference type="ARBA" id="ARBA00022525"/>
    </source>
</evidence>
<reference evidence="14 15" key="1">
    <citation type="submission" date="2015-12" db="EMBL/GenBank/DDBJ databases">
        <title>The genome of Folsomia candida.</title>
        <authorList>
            <person name="Faddeeva A."/>
            <person name="Derks M.F."/>
            <person name="Anvar Y."/>
            <person name="Smit S."/>
            <person name="Van Straalen N."/>
            <person name="Roelofs D."/>
        </authorList>
    </citation>
    <scope>NUCLEOTIDE SEQUENCE [LARGE SCALE GENOMIC DNA]</scope>
    <source>
        <strain evidence="14 15">VU population</strain>
        <tissue evidence="14">Whole body</tissue>
    </source>
</reference>
<evidence type="ECO:0000256" key="5">
    <source>
        <dbReference type="ARBA" id="ARBA00022692"/>
    </source>
</evidence>
<evidence type="ECO:0000256" key="12">
    <source>
        <dbReference type="SAM" id="MobiDB-lite"/>
    </source>
</evidence>
<feature type="disulfide bond" evidence="11">
    <location>
        <begin position="342"/>
        <end position="360"/>
    </location>
</feature>
<dbReference type="Pfam" id="PF00057">
    <property type="entry name" value="Ldl_recept_a"/>
    <property type="match status" value="3"/>
</dbReference>
<comment type="subcellular location">
    <subcellularLocation>
        <location evidence="2">Endomembrane system</location>
    </subcellularLocation>
    <subcellularLocation>
        <location evidence="1">Membrane</location>
        <topology evidence="1">Single-pass membrane protein</topology>
    </subcellularLocation>
    <subcellularLocation>
        <location evidence="3">Secreted</location>
    </subcellularLocation>
</comment>
<evidence type="ECO:0000256" key="7">
    <source>
        <dbReference type="ARBA" id="ARBA00022737"/>
    </source>
</evidence>
<feature type="disulfide bond" evidence="11">
    <location>
        <begin position="298"/>
        <end position="310"/>
    </location>
</feature>
<proteinExistence type="predicted"/>
<evidence type="ECO:0000256" key="1">
    <source>
        <dbReference type="ARBA" id="ARBA00004167"/>
    </source>
</evidence>
<dbReference type="SUPFAM" id="SSF57424">
    <property type="entry name" value="LDL receptor-like module"/>
    <property type="match status" value="3"/>
</dbReference>
<feature type="signal peptide" evidence="13">
    <location>
        <begin position="1"/>
        <end position="17"/>
    </location>
</feature>
<evidence type="ECO:0000256" key="11">
    <source>
        <dbReference type="PROSITE-ProRule" id="PRU00124"/>
    </source>
</evidence>
<accession>A0A226EFQ1</accession>
<dbReference type="Pfam" id="PF15240">
    <property type="entry name" value="Pro-rich"/>
    <property type="match status" value="1"/>
</dbReference>
<keyword evidence="4" id="KW-0964">Secreted</keyword>
<comment type="caution">
    <text evidence="14">The sequence shown here is derived from an EMBL/GenBank/DDBJ whole genome shotgun (WGS) entry which is preliminary data.</text>
</comment>
<evidence type="ECO:0000256" key="9">
    <source>
        <dbReference type="ARBA" id="ARBA00023136"/>
    </source>
</evidence>
<name>A0A226EFQ1_FOLCA</name>
<comment type="caution">
    <text evidence="11">Lacks conserved residue(s) required for the propagation of feature annotation.</text>
</comment>
<dbReference type="PROSITE" id="PS50068">
    <property type="entry name" value="LDLRA_2"/>
    <property type="match status" value="3"/>
</dbReference>
<dbReference type="AlphaFoldDB" id="A0A226EFQ1"/>
<dbReference type="CDD" id="cd00112">
    <property type="entry name" value="LDLa"/>
    <property type="match status" value="3"/>
</dbReference>
<feature type="disulfide bond" evidence="11">
    <location>
        <begin position="263"/>
        <end position="281"/>
    </location>
</feature>
<organism evidence="14 15">
    <name type="scientific">Folsomia candida</name>
    <name type="common">Springtail</name>
    <dbReference type="NCBI Taxonomy" id="158441"/>
    <lineage>
        <taxon>Eukaryota</taxon>
        <taxon>Metazoa</taxon>
        <taxon>Ecdysozoa</taxon>
        <taxon>Arthropoda</taxon>
        <taxon>Hexapoda</taxon>
        <taxon>Collembola</taxon>
        <taxon>Entomobryomorpha</taxon>
        <taxon>Isotomoidea</taxon>
        <taxon>Isotomidae</taxon>
        <taxon>Proisotominae</taxon>
        <taxon>Folsomia</taxon>
    </lineage>
</organism>
<dbReference type="Proteomes" id="UP000198287">
    <property type="component" value="Unassembled WGS sequence"/>
</dbReference>
<dbReference type="InterPro" id="IPR023415">
    <property type="entry name" value="LDLR_class-A_CS"/>
</dbReference>
<evidence type="ECO:0000256" key="8">
    <source>
        <dbReference type="ARBA" id="ARBA00022989"/>
    </source>
</evidence>
<dbReference type="InterPro" id="IPR026086">
    <property type="entry name" value="Pro-rich"/>
</dbReference>
<dbReference type="GO" id="GO:0016192">
    <property type="term" value="P:vesicle-mediated transport"/>
    <property type="evidence" value="ECO:0007669"/>
    <property type="project" value="UniProtKB-ARBA"/>
</dbReference>
<evidence type="ECO:0000313" key="14">
    <source>
        <dbReference type="EMBL" id="OXA56372.1"/>
    </source>
</evidence>
<feature type="compositionally biased region" description="Low complexity" evidence="12">
    <location>
        <begin position="179"/>
        <end position="246"/>
    </location>
</feature>